<accession>A0A9E8SKD4</accession>
<evidence type="ECO:0000313" key="4">
    <source>
        <dbReference type="Proteomes" id="UP001164653"/>
    </source>
</evidence>
<dbReference type="RefSeq" id="WP_244822264.1">
    <property type="nucleotide sequence ID" value="NZ_CP112998.1"/>
</dbReference>
<name>A0A9E8SKD4_9BACT</name>
<reference evidence="3" key="1">
    <citation type="submission" date="2022-11" db="EMBL/GenBank/DDBJ databases">
        <title>Dyadobacter pollutisoli sp. nov., isolated from plastic dumped soil.</title>
        <authorList>
            <person name="Kim J.M."/>
            <person name="Kim K.R."/>
            <person name="Lee J.K."/>
            <person name="Hao L."/>
            <person name="Jeon C.O."/>
        </authorList>
    </citation>
    <scope>NUCLEOTIDE SEQUENCE</scope>
    <source>
        <strain evidence="3">U1</strain>
    </source>
</reference>
<organism evidence="3 4">
    <name type="scientific">Dyadobacter pollutisoli</name>
    <dbReference type="NCBI Taxonomy" id="2910158"/>
    <lineage>
        <taxon>Bacteria</taxon>
        <taxon>Pseudomonadati</taxon>
        <taxon>Bacteroidota</taxon>
        <taxon>Cytophagia</taxon>
        <taxon>Cytophagales</taxon>
        <taxon>Spirosomataceae</taxon>
        <taxon>Dyadobacter</taxon>
    </lineage>
</organism>
<dbReference type="GO" id="GO:0004519">
    <property type="term" value="F:endonuclease activity"/>
    <property type="evidence" value="ECO:0007669"/>
    <property type="project" value="UniProtKB-KW"/>
</dbReference>
<dbReference type="Gene3D" id="3.40.50.300">
    <property type="entry name" value="P-loop containing nucleotide triphosphate hydrolases"/>
    <property type="match status" value="1"/>
</dbReference>
<dbReference type="Proteomes" id="UP001164653">
    <property type="component" value="Chromosome"/>
</dbReference>
<evidence type="ECO:0000259" key="1">
    <source>
        <dbReference type="Pfam" id="PF13175"/>
    </source>
</evidence>
<keyword evidence="3" id="KW-0378">Hydrolase</keyword>
<dbReference type="AlphaFoldDB" id="A0A9E8SKD4"/>
<dbReference type="EMBL" id="CP112998">
    <property type="protein sequence ID" value="WAC11868.1"/>
    <property type="molecule type" value="Genomic_DNA"/>
</dbReference>
<keyword evidence="4" id="KW-1185">Reference proteome</keyword>
<gene>
    <name evidence="3" type="ORF">ON006_29575</name>
</gene>
<dbReference type="Pfam" id="PF13175">
    <property type="entry name" value="AAA_15"/>
    <property type="match status" value="1"/>
</dbReference>
<sequence>MKISKIKVQNYRLLKKFELDLEEDLSLVIGKNNCGKTSLLSILNKFINDKRSSSRSSFTCDDFNIDFQKHLKQKIEENQDFGDNFLGLSLKLFISYDATDDLSNLSKILMDLDPLNTSTVLAFEYSMSDEDYQKFKTAYNEFKILKTAKIEERYSDAGIITPEELAARQILRDQKKQLIFHDFLKNNHQTYFKLRKKSVLFDLAKGIEDDSNFIDLISEGIQVDKIINLNIIEARRDVSNNDKDKTLSFLSSKYYEKKETNSNDSVAIQQFKETLTDTDSQLDAVYENLFKNIVEKVGTFGGVAQGDSVIKIISTLQHRELLKGNTTVMYDHNNEHSLPEHYNGLGYMNLIGMIFEIEVLLADFRREDRENEKPADINLLFIEEPEAHTHPQMQYVFIKNIKNILQAASKGLKPGDIVFNLQTIITTHSSHITAESNFDDIKYFTRKDKNQVIAKNLKDLEKDYVAAGEDKYYKFLKQYLTLNRAELFFADKAIFIEGDTERILLPAMMKKIDQEYPATPLMSQNISVVEVGAYSHIFEKFINFIDIKSLVITDIDGAKEFTSKDKDGKDVVAIKKCRMVDATSITNASLKFFHNGKSESAHYVSLKLDWKILRKNAKKGSWASNRKGRMLIVYQTAETNDDGQAYHGRSFEDAFFHLNKSLLVTPAYEFNSLTEKHLTKFLAGDIDVYDFADDAVGSKPTLAMEILLNSKTDAENKEFSNWQTPAYLKEGLIWLMKD</sequence>
<dbReference type="InterPro" id="IPR034139">
    <property type="entry name" value="TOPRIM_OLD"/>
</dbReference>
<proteinExistence type="predicted"/>
<dbReference type="KEGG" id="dpf:ON006_29575"/>
<dbReference type="CDD" id="cd01026">
    <property type="entry name" value="TOPRIM_OLD"/>
    <property type="match status" value="1"/>
</dbReference>
<feature type="domain" description="Endonuclease GajA/Old nuclease/RecF-like AAA" evidence="1">
    <location>
        <begin position="1"/>
        <end position="432"/>
    </location>
</feature>
<dbReference type="SUPFAM" id="SSF52540">
    <property type="entry name" value="P-loop containing nucleoside triphosphate hydrolases"/>
    <property type="match status" value="1"/>
</dbReference>
<keyword evidence="3" id="KW-0540">Nuclease</keyword>
<dbReference type="PANTHER" id="PTHR43581">
    <property type="entry name" value="ATP/GTP PHOSPHATASE"/>
    <property type="match status" value="1"/>
</dbReference>
<feature type="domain" description="OLD protein-like TOPRIM" evidence="2">
    <location>
        <begin position="488"/>
        <end position="556"/>
    </location>
</feature>
<protein>
    <submittedName>
        <fullName evidence="3">ATP-dependent endonuclease</fullName>
    </submittedName>
</protein>
<evidence type="ECO:0000259" key="2">
    <source>
        <dbReference type="Pfam" id="PF20469"/>
    </source>
</evidence>
<dbReference type="InterPro" id="IPR051396">
    <property type="entry name" value="Bact_Antivir_Def_Nuclease"/>
</dbReference>
<keyword evidence="3" id="KW-0255">Endonuclease</keyword>
<dbReference type="PANTHER" id="PTHR43581:SF4">
    <property type="entry name" value="ATP_GTP PHOSPHATASE"/>
    <property type="match status" value="1"/>
</dbReference>
<dbReference type="Pfam" id="PF20469">
    <property type="entry name" value="OLD-like_TOPRIM"/>
    <property type="match status" value="1"/>
</dbReference>
<dbReference type="InterPro" id="IPR041685">
    <property type="entry name" value="AAA_GajA/Old/RecF-like"/>
</dbReference>
<dbReference type="InterPro" id="IPR027417">
    <property type="entry name" value="P-loop_NTPase"/>
</dbReference>
<evidence type="ECO:0000313" key="3">
    <source>
        <dbReference type="EMBL" id="WAC11868.1"/>
    </source>
</evidence>